<dbReference type="RefSeq" id="WP_170151133.1">
    <property type="nucleotide sequence ID" value="NZ_CP027432.2"/>
</dbReference>
<dbReference type="Proteomes" id="UP000272781">
    <property type="component" value="Unassembled WGS sequence"/>
</dbReference>
<evidence type="ECO:0000313" key="1">
    <source>
        <dbReference type="EMBL" id="ROR39071.1"/>
    </source>
</evidence>
<reference evidence="1 2" key="1">
    <citation type="submission" date="2018-11" db="EMBL/GenBank/DDBJ databases">
        <title>Genomic Encyclopedia of Type Strains, Phase IV (KMG-IV): sequencing the most valuable type-strain genomes for metagenomic binning, comparative biology and taxonomic classification.</title>
        <authorList>
            <person name="Goeker M."/>
        </authorList>
    </citation>
    <scope>NUCLEOTIDE SEQUENCE [LARGE SCALE GENOMIC DNA]</scope>
    <source>
        <strain evidence="1 2">DSM 27783</strain>
    </source>
</reference>
<name>A0AAJ4UX94_9BACT</name>
<organism evidence="1 2">
    <name type="scientific">Caminibacter pacificus</name>
    <dbReference type="NCBI Taxonomy" id="1424653"/>
    <lineage>
        <taxon>Bacteria</taxon>
        <taxon>Pseudomonadati</taxon>
        <taxon>Campylobacterota</taxon>
        <taxon>Epsilonproteobacteria</taxon>
        <taxon>Nautiliales</taxon>
        <taxon>Nautiliaceae</taxon>
        <taxon>Caminibacter</taxon>
    </lineage>
</organism>
<comment type="caution">
    <text evidence="1">The sequence shown here is derived from an EMBL/GenBank/DDBJ whole genome shotgun (WGS) entry which is preliminary data.</text>
</comment>
<gene>
    <name evidence="1" type="ORF">EDC58_1564</name>
</gene>
<proteinExistence type="predicted"/>
<sequence length="55" mass="6179">MKNAEVKIYKLDNGLYQIEAGKKAIVLPAKSKSEALKKACRYLPIDCNKIALQEK</sequence>
<protein>
    <submittedName>
        <fullName evidence="1">Uncharacterized protein</fullName>
    </submittedName>
</protein>
<evidence type="ECO:0000313" key="2">
    <source>
        <dbReference type="Proteomes" id="UP000272781"/>
    </source>
</evidence>
<accession>A0AAJ4UX94</accession>
<dbReference type="AlphaFoldDB" id="A0AAJ4UX94"/>
<dbReference type="EMBL" id="RJVK01000004">
    <property type="protein sequence ID" value="ROR39071.1"/>
    <property type="molecule type" value="Genomic_DNA"/>
</dbReference>